<dbReference type="InterPro" id="IPR011723">
    <property type="entry name" value="Znf/thioredoxin_put"/>
</dbReference>
<sequence length="223" mass="25095">MHPLLRITGADAMKIECKNCHATYSVASDKMPAKGKKVKCTNCGNVWFFSAEESTAPSASSSHAAKLGGMARRGRGRDPFTWKDCVLIVMMVPLVFFFSSTFQKKVPYRFRKAYRFAEIYDTSHIKLRESRVKILSVDGEELAVKISWSIENTAGDERFIPGVHLAFYDKNSKKVFSRKVEVNKYGLIPGNTRLQFEKTVSGVPNNVATMKVKVGNAFEVLFY</sequence>
<dbReference type="OrthoDB" id="7159357at2"/>
<dbReference type="RefSeq" id="WP_075139328.1">
    <property type="nucleotide sequence ID" value="NZ_CP015994.1"/>
</dbReference>
<dbReference type="KEGG" id="aoh:AOV_04560"/>
<feature type="domain" description="Zinc finger/thioredoxin putative" evidence="2">
    <location>
        <begin position="13"/>
        <end position="48"/>
    </location>
</feature>
<keyword evidence="1" id="KW-1133">Transmembrane helix</keyword>
<dbReference type="Proteomes" id="UP000259762">
    <property type="component" value="Chromosome"/>
</dbReference>
<protein>
    <recommendedName>
        <fullName evidence="2">Zinc finger/thioredoxin putative domain-containing protein</fullName>
    </recommendedName>
</protein>
<evidence type="ECO:0000259" key="2">
    <source>
        <dbReference type="Pfam" id="PF13717"/>
    </source>
</evidence>
<evidence type="ECO:0000313" key="4">
    <source>
        <dbReference type="Proteomes" id="UP000259762"/>
    </source>
</evidence>
<dbReference type="NCBIfam" id="TIGR02098">
    <property type="entry name" value="MJ0042_CXXC"/>
    <property type="match status" value="1"/>
</dbReference>
<organism evidence="3 4">
    <name type="scientific">Anaplasma ovis str. Haibei</name>
    <dbReference type="NCBI Taxonomy" id="1248439"/>
    <lineage>
        <taxon>Bacteria</taxon>
        <taxon>Pseudomonadati</taxon>
        <taxon>Pseudomonadota</taxon>
        <taxon>Alphaproteobacteria</taxon>
        <taxon>Rickettsiales</taxon>
        <taxon>Anaplasmataceae</taxon>
        <taxon>Anaplasma</taxon>
    </lineage>
</organism>
<reference evidence="4" key="1">
    <citation type="submission" date="2018-06" db="EMBL/GenBank/DDBJ databases">
        <title>The Anaplasma ovis genome reveals a high proportion of pseudogenes.</title>
        <authorList>
            <person name="Liu Z."/>
            <person name="Peasley A.M."/>
            <person name="Yang J."/>
            <person name="Li Y."/>
            <person name="Guan G."/>
            <person name="Luo J."/>
            <person name="Yin H."/>
            <person name="Brayton K.A."/>
        </authorList>
    </citation>
    <scope>NUCLEOTIDE SEQUENCE [LARGE SCALE GENOMIC DNA]</scope>
    <source>
        <strain evidence="4">Haibei</strain>
    </source>
</reference>
<dbReference type="EMBL" id="CP015994">
    <property type="protein sequence ID" value="ASI48024.1"/>
    <property type="molecule type" value="Genomic_DNA"/>
</dbReference>
<keyword evidence="1" id="KW-0472">Membrane</keyword>
<reference evidence="3 4" key="2">
    <citation type="journal article" date="2019" name="BMC Genomics">
        <title>The Anaplasma ovis genome reveals a high proportion of pseudogenes.</title>
        <authorList>
            <person name="Liu Z."/>
            <person name="Peasley A.M."/>
            <person name="Yang J."/>
            <person name="Li Y."/>
            <person name="Guan G."/>
            <person name="Luo J."/>
            <person name="Yin H."/>
            <person name="Brayton K.A."/>
        </authorList>
    </citation>
    <scope>NUCLEOTIDE SEQUENCE [LARGE SCALE GENOMIC DNA]</scope>
    <source>
        <strain evidence="3 4">Haibei</strain>
    </source>
</reference>
<feature type="transmembrane region" description="Helical" evidence="1">
    <location>
        <begin position="80"/>
        <end position="102"/>
    </location>
</feature>
<dbReference type="Pfam" id="PF13717">
    <property type="entry name" value="Zn_ribbon_4"/>
    <property type="match status" value="1"/>
</dbReference>
<keyword evidence="4" id="KW-1185">Reference proteome</keyword>
<dbReference type="AlphaFoldDB" id="A0A2Z2LC93"/>
<accession>A0A2Z2LC93</accession>
<gene>
    <name evidence="3" type="ORF">AOV_04560</name>
</gene>
<evidence type="ECO:0000256" key="1">
    <source>
        <dbReference type="SAM" id="Phobius"/>
    </source>
</evidence>
<keyword evidence="1" id="KW-0812">Transmembrane</keyword>
<evidence type="ECO:0000313" key="3">
    <source>
        <dbReference type="EMBL" id="ASI48024.1"/>
    </source>
</evidence>
<proteinExistence type="predicted"/>
<name>A0A2Z2LC93_9RICK</name>